<dbReference type="AlphaFoldDB" id="A0A1B6LEE4"/>
<name>A0A1B6LEE4_9HEMI</name>
<proteinExistence type="predicted"/>
<accession>A0A1B6LEE4</accession>
<organism evidence="1">
    <name type="scientific">Graphocephala atropunctata</name>
    <dbReference type="NCBI Taxonomy" id="36148"/>
    <lineage>
        <taxon>Eukaryota</taxon>
        <taxon>Metazoa</taxon>
        <taxon>Ecdysozoa</taxon>
        <taxon>Arthropoda</taxon>
        <taxon>Hexapoda</taxon>
        <taxon>Insecta</taxon>
        <taxon>Pterygota</taxon>
        <taxon>Neoptera</taxon>
        <taxon>Paraneoptera</taxon>
        <taxon>Hemiptera</taxon>
        <taxon>Auchenorrhyncha</taxon>
        <taxon>Membracoidea</taxon>
        <taxon>Cicadellidae</taxon>
        <taxon>Cicadellinae</taxon>
        <taxon>Cicadellini</taxon>
        <taxon>Graphocephala</taxon>
    </lineage>
</organism>
<protein>
    <submittedName>
        <fullName evidence="1">Uncharacterized protein</fullName>
    </submittedName>
</protein>
<evidence type="ECO:0000313" key="1">
    <source>
        <dbReference type="EMBL" id="JAT22048.1"/>
    </source>
</evidence>
<dbReference type="EMBL" id="GEBQ01017929">
    <property type="protein sequence ID" value="JAT22048.1"/>
    <property type="molecule type" value="Transcribed_RNA"/>
</dbReference>
<feature type="non-terminal residue" evidence="1">
    <location>
        <position position="142"/>
    </location>
</feature>
<gene>
    <name evidence="1" type="ORF">g.52712</name>
</gene>
<sequence>FNRAGRGRGLSKNTFRSEPNIAELSKDWLFNSRPDDIIIPAPPTENKKSPSHFQMILTSFGLHPVGFSMDRLLDIGTQKVVLKEIDSFKAEVLKNEQEVKGEKETKHTIEDIILEGNYNDPDIKNLISNPRARGMRLNSWTQ</sequence>
<reference evidence="1" key="1">
    <citation type="submission" date="2015-11" db="EMBL/GenBank/DDBJ databases">
        <title>De novo transcriptome assembly of four potential Pierce s Disease insect vectors from Arizona vineyards.</title>
        <authorList>
            <person name="Tassone E.E."/>
        </authorList>
    </citation>
    <scope>NUCLEOTIDE SEQUENCE</scope>
</reference>
<feature type="non-terminal residue" evidence="1">
    <location>
        <position position="1"/>
    </location>
</feature>